<evidence type="ECO:0000313" key="10">
    <source>
        <dbReference type="EMBL" id="KAH7170488.1"/>
    </source>
</evidence>
<dbReference type="OrthoDB" id="47732at2759"/>
<evidence type="ECO:0000256" key="3">
    <source>
        <dbReference type="ARBA" id="ARBA00006916"/>
    </source>
</evidence>
<evidence type="ECO:0000313" key="11">
    <source>
        <dbReference type="Proteomes" id="UP000738349"/>
    </source>
</evidence>
<dbReference type="Pfam" id="PF10153">
    <property type="entry name" value="Efg1"/>
    <property type="match status" value="1"/>
</dbReference>
<evidence type="ECO:0000256" key="8">
    <source>
        <dbReference type="ARBA" id="ARBA00023242"/>
    </source>
</evidence>
<organism evidence="10 11">
    <name type="scientific">Dactylonectria macrodidyma</name>
    <dbReference type="NCBI Taxonomy" id="307937"/>
    <lineage>
        <taxon>Eukaryota</taxon>
        <taxon>Fungi</taxon>
        <taxon>Dikarya</taxon>
        <taxon>Ascomycota</taxon>
        <taxon>Pezizomycotina</taxon>
        <taxon>Sordariomycetes</taxon>
        <taxon>Hypocreomycetidae</taxon>
        <taxon>Hypocreales</taxon>
        <taxon>Nectriaceae</taxon>
        <taxon>Dactylonectria</taxon>
    </lineage>
</organism>
<proteinExistence type="inferred from homology"/>
<dbReference type="Proteomes" id="UP000738349">
    <property type="component" value="Unassembled WGS sequence"/>
</dbReference>
<feature type="region of interest" description="Disordered" evidence="9">
    <location>
        <begin position="206"/>
        <end position="306"/>
    </location>
</feature>
<evidence type="ECO:0000256" key="6">
    <source>
        <dbReference type="ARBA" id="ARBA00022552"/>
    </source>
</evidence>
<evidence type="ECO:0000256" key="2">
    <source>
        <dbReference type="ARBA" id="ARBA00004604"/>
    </source>
</evidence>
<feature type="compositionally biased region" description="Low complexity" evidence="9">
    <location>
        <begin position="21"/>
        <end position="35"/>
    </location>
</feature>
<dbReference type="InterPro" id="IPR019310">
    <property type="entry name" value="Efg1"/>
</dbReference>
<keyword evidence="11" id="KW-1185">Reference proteome</keyword>
<keyword evidence="7" id="KW-0175">Coiled coil</keyword>
<comment type="function">
    <text evidence="1">Involved in rRNA processing.</text>
</comment>
<evidence type="ECO:0000256" key="4">
    <source>
        <dbReference type="ARBA" id="ARBA00018689"/>
    </source>
</evidence>
<feature type="region of interest" description="Disordered" evidence="9">
    <location>
        <begin position="1"/>
        <end position="47"/>
    </location>
</feature>
<comment type="caution">
    <text evidence="10">The sequence shown here is derived from an EMBL/GenBank/DDBJ whole genome shotgun (WGS) entry which is preliminary data.</text>
</comment>
<evidence type="ECO:0000256" key="5">
    <source>
        <dbReference type="ARBA" id="ARBA00019827"/>
    </source>
</evidence>
<protein>
    <recommendedName>
        <fullName evidence="4">rRNA-processing protein EFG1</fullName>
    </recommendedName>
    <alternativeName>
        <fullName evidence="5">rRNA-processing protein efg1</fullName>
    </alternativeName>
</protein>
<name>A0A9P9FRK0_9HYPO</name>
<dbReference type="GO" id="GO:0030688">
    <property type="term" value="C:preribosome, small subunit precursor"/>
    <property type="evidence" value="ECO:0007669"/>
    <property type="project" value="TreeGrafter"/>
</dbReference>
<comment type="subcellular location">
    <subcellularLocation>
        <location evidence="2">Nucleus</location>
        <location evidence="2">Nucleolus</location>
    </subcellularLocation>
</comment>
<dbReference type="PANTHER" id="PTHR33911">
    <property type="entry name" value="RRNA-PROCESSING PROTEIN EFG1"/>
    <property type="match status" value="1"/>
</dbReference>
<dbReference type="AlphaFoldDB" id="A0A9P9FRK0"/>
<evidence type="ECO:0000256" key="9">
    <source>
        <dbReference type="SAM" id="MobiDB-lite"/>
    </source>
</evidence>
<feature type="compositionally biased region" description="Acidic residues" evidence="9">
    <location>
        <begin position="295"/>
        <end position="306"/>
    </location>
</feature>
<sequence length="306" mass="34848">MGKRDFGQVGSAEHDSPEPYSSGSFKKQKQSGISKNRPSEGSSQWARKRVRNIERLLQRNSELPANVRNDLERELAAHKTTISDKAVQKKRSAMIGKYHMVRFFERKKAIRLARQVRKRLDQAISPEETEELKRHLHIAEVDEAYAQNFPHLETYVSLYKSDTTKDDNDEDKAAKTKALLEAERPPMWSVIERAMEGGPSALRMVRERQSSIEAQSGSQPGGKQQKQKPATTQSQLRSRSHDKPQSKPPAKAQPRNQKQAEVPQKKGDESVAMNRRERRRLMRETGAVTNNKDNDDSDDGGFFEEG</sequence>
<keyword evidence="8" id="KW-0539">Nucleus</keyword>
<dbReference type="InterPro" id="IPR050786">
    <property type="entry name" value="EFG1_rRNA-proc"/>
</dbReference>
<keyword evidence="6" id="KW-0698">rRNA processing</keyword>
<feature type="compositionally biased region" description="Low complexity" evidence="9">
    <location>
        <begin position="214"/>
        <end position="235"/>
    </location>
</feature>
<dbReference type="GO" id="GO:0000462">
    <property type="term" value="P:maturation of SSU-rRNA from tricistronic rRNA transcript (SSU-rRNA, 5.8S rRNA, LSU-rRNA)"/>
    <property type="evidence" value="ECO:0007669"/>
    <property type="project" value="TreeGrafter"/>
</dbReference>
<dbReference type="PANTHER" id="PTHR33911:SF1">
    <property type="entry name" value="RRNA-PROCESSING PROTEIN EFG1"/>
    <property type="match status" value="1"/>
</dbReference>
<evidence type="ECO:0000256" key="7">
    <source>
        <dbReference type="ARBA" id="ARBA00023054"/>
    </source>
</evidence>
<evidence type="ECO:0000256" key="1">
    <source>
        <dbReference type="ARBA" id="ARBA00002773"/>
    </source>
</evidence>
<dbReference type="EMBL" id="JAGMUV010000002">
    <property type="protein sequence ID" value="KAH7170488.1"/>
    <property type="molecule type" value="Genomic_DNA"/>
</dbReference>
<accession>A0A9P9FRK0</accession>
<gene>
    <name evidence="10" type="ORF">EDB81DRAFT_167070</name>
</gene>
<reference evidence="10" key="1">
    <citation type="journal article" date="2021" name="Nat. Commun.">
        <title>Genetic determinants of endophytism in the Arabidopsis root mycobiome.</title>
        <authorList>
            <person name="Mesny F."/>
            <person name="Miyauchi S."/>
            <person name="Thiergart T."/>
            <person name="Pickel B."/>
            <person name="Atanasova L."/>
            <person name="Karlsson M."/>
            <person name="Huettel B."/>
            <person name="Barry K.W."/>
            <person name="Haridas S."/>
            <person name="Chen C."/>
            <person name="Bauer D."/>
            <person name="Andreopoulos W."/>
            <person name="Pangilinan J."/>
            <person name="LaButti K."/>
            <person name="Riley R."/>
            <person name="Lipzen A."/>
            <person name="Clum A."/>
            <person name="Drula E."/>
            <person name="Henrissat B."/>
            <person name="Kohler A."/>
            <person name="Grigoriev I.V."/>
            <person name="Martin F.M."/>
            <person name="Hacquard S."/>
        </authorList>
    </citation>
    <scope>NUCLEOTIDE SEQUENCE</scope>
    <source>
        <strain evidence="10">MPI-CAGE-AT-0147</strain>
    </source>
</reference>
<comment type="similarity">
    <text evidence="3">Belongs to the EFG1 family.</text>
</comment>
<feature type="compositionally biased region" description="Basic and acidic residues" evidence="9">
    <location>
        <begin position="1"/>
        <end position="17"/>
    </location>
</feature>
<dbReference type="GO" id="GO:0005730">
    <property type="term" value="C:nucleolus"/>
    <property type="evidence" value="ECO:0007669"/>
    <property type="project" value="UniProtKB-SubCell"/>
</dbReference>